<dbReference type="InterPro" id="IPR000866">
    <property type="entry name" value="AhpC/TSA"/>
</dbReference>
<dbReference type="PROSITE" id="PS51352">
    <property type="entry name" value="THIOREDOXIN_2"/>
    <property type="match status" value="1"/>
</dbReference>
<accession>A0A4Y8T150</accession>
<feature type="domain" description="Thioredoxin" evidence="3">
    <location>
        <begin position="56"/>
        <end position="199"/>
    </location>
</feature>
<reference evidence="4 5" key="1">
    <citation type="submission" date="2019-01" db="EMBL/GenBank/DDBJ databases">
        <title>Draft genome sequence of Bacillus sp. DPC6431.</title>
        <authorList>
            <person name="Arbulu S."/>
            <person name="Murphy K."/>
            <person name="O'Sullivan O."/>
            <person name="Rea M.C."/>
            <person name="Hill C."/>
            <person name="Ross R.P."/>
        </authorList>
    </citation>
    <scope>NUCLEOTIDE SEQUENCE [LARGE SCALE GENOMIC DNA]</scope>
    <source>
        <strain evidence="4 5">DPC6431</strain>
    </source>
</reference>
<dbReference type="AlphaFoldDB" id="A0A4Y8T150"/>
<dbReference type="EMBL" id="SCLP01000015">
    <property type="protein sequence ID" value="TFF44236.1"/>
    <property type="molecule type" value="Genomic_DNA"/>
</dbReference>
<evidence type="ECO:0000313" key="4">
    <source>
        <dbReference type="EMBL" id="TFF44236.1"/>
    </source>
</evidence>
<comment type="caution">
    <text evidence="4">The sequence shown here is derived from an EMBL/GenBank/DDBJ whole genome shotgun (WGS) entry which is preliminary data.</text>
</comment>
<proteinExistence type="predicted"/>
<dbReference type="PANTHER" id="PTHR42852:SF13">
    <property type="entry name" value="PROTEIN DIPZ"/>
    <property type="match status" value="1"/>
</dbReference>
<dbReference type="PROSITE" id="PS00194">
    <property type="entry name" value="THIOREDOXIN_1"/>
    <property type="match status" value="1"/>
</dbReference>
<evidence type="ECO:0000313" key="5">
    <source>
        <dbReference type="Proteomes" id="UP000297630"/>
    </source>
</evidence>
<evidence type="ECO:0000256" key="2">
    <source>
        <dbReference type="SAM" id="Phobius"/>
    </source>
</evidence>
<dbReference type="CDD" id="cd02966">
    <property type="entry name" value="TlpA_like_family"/>
    <property type="match status" value="1"/>
</dbReference>
<gene>
    <name evidence="4" type="ORF">EQ803_24730</name>
</gene>
<dbReference type="PANTHER" id="PTHR42852">
    <property type="entry name" value="THIOL:DISULFIDE INTERCHANGE PROTEIN DSBE"/>
    <property type="match status" value="1"/>
</dbReference>
<evidence type="ECO:0000256" key="1">
    <source>
        <dbReference type="ARBA" id="ARBA00023157"/>
    </source>
</evidence>
<dbReference type="InterPro" id="IPR017937">
    <property type="entry name" value="Thioredoxin_CS"/>
</dbReference>
<sequence length="201" mass="22486">MYKGGILLKIRIVAILAVVLILGFKFLSPTSETPKAQAPQSINTDKKSVSTFSVGLEKDQQAPEFTLSTLTGESVKLSSLRGKTVILNFWTTWCPPCKSEMPDMQQFYSDYKKNNIIIIGVNLTDNESNTKQVKDFTKQYKISFPILLDTKGEIRKQYKIITIPTTYIIDSNGIIAENVIGPITYDKIKKLTLNSANIKKG</sequence>
<keyword evidence="1" id="KW-1015">Disulfide bond</keyword>
<dbReference type="Proteomes" id="UP000297630">
    <property type="component" value="Unassembled WGS sequence"/>
</dbReference>
<feature type="transmembrane region" description="Helical" evidence="2">
    <location>
        <begin position="6"/>
        <end position="27"/>
    </location>
</feature>
<dbReference type="Pfam" id="PF00578">
    <property type="entry name" value="AhpC-TSA"/>
    <property type="match status" value="1"/>
</dbReference>
<keyword evidence="2" id="KW-1133">Transmembrane helix</keyword>
<dbReference type="GO" id="GO:0016491">
    <property type="term" value="F:oxidoreductase activity"/>
    <property type="evidence" value="ECO:0007669"/>
    <property type="project" value="InterPro"/>
</dbReference>
<keyword evidence="2" id="KW-0472">Membrane</keyword>
<dbReference type="GO" id="GO:0016209">
    <property type="term" value="F:antioxidant activity"/>
    <property type="evidence" value="ECO:0007669"/>
    <property type="project" value="InterPro"/>
</dbReference>
<dbReference type="InterPro" id="IPR050553">
    <property type="entry name" value="Thioredoxin_ResA/DsbE_sf"/>
</dbReference>
<dbReference type="InterPro" id="IPR013766">
    <property type="entry name" value="Thioredoxin_domain"/>
</dbReference>
<dbReference type="Gene3D" id="3.40.30.10">
    <property type="entry name" value="Glutaredoxin"/>
    <property type="match status" value="1"/>
</dbReference>
<dbReference type="SUPFAM" id="SSF52833">
    <property type="entry name" value="Thioredoxin-like"/>
    <property type="match status" value="1"/>
</dbReference>
<keyword evidence="2" id="KW-0812">Transmembrane</keyword>
<evidence type="ECO:0000259" key="3">
    <source>
        <dbReference type="PROSITE" id="PS51352"/>
    </source>
</evidence>
<organism evidence="4 5">
    <name type="scientific">Bacillus thuringiensis</name>
    <dbReference type="NCBI Taxonomy" id="1428"/>
    <lineage>
        <taxon>Bacteria</taxon>
        <taxon>Bacillati</taxon>
        <taxon>Bacillota</taxon>
        <taxon>Bacilli</taxon>
        <taxon>Bacillales</taxon>
        <taxon>Bacillaceae</taxon>
        <taxon>Bacillus</taxon>
        <taxon>Bacillus cereus group</taxon>
    </lineage>
</organism>
<dbReference type="InterPro" id="IPR036249">
    <property type="entry name" value="Thioredoxin-like_sf"/>
</dbReference>
<name>A0A4Y8T150_BACTU</name>
<protein>
    <submittedName>
        <fullName evidence="4">TlpA family protein disulfide reductase</fullName>
    </submittedName>
</protein>